<accession>A0A4P2VLA9</accession>
<evidence type="ECO:0000313" key="1">
    <source>
        <dbReference type="EMBL" id="BBH52540.1"/>
    </source>
</evidence>
<dbReference type="GO" id="GO:0016788">
    <property type="term" value="F:hydrolase activity, acting on ester bonds"/>
    <property type="evidence" value="ECO:0007669"/>
    <property type="project" value="InterPro"/>
</dbReference>
<dbReference type="RefSeq" id="WP_130607133.1">
    <property type="nucleotide sequence ID" value="NZ_AP019368.1"/>
</dbReference>
<evidence type="ECO:0000313" key="2">
    <source>
        <dbReference type="Proteomes" id="UP000291236"/>
    </source>
</evidence>
<dbReference type="OrthoDB" id="36722at2"/>
<dbReference type="InterPro" id="IPR008947">
    <property type="entry name" value="PLipase_C/P1_nuclease_dom_sf"/>
</dbReference>
<gene>
    <name evidence="1" type="ORF">JCM31447_09810</name>
</gene>
<dbReference type="SUPFAM" id="SSF48537">
    <property type="entry name" value="Phospholipase C/P1 nuclease"/>
    <property type="match status" value="1"/>
</dbReference>
<dbReference type="KEGG" id="sbf:JCM31447_09810"/>
<dbReference type="AlphaFoldDB" id="A0A4P2VLA9"/>
<dbReference type="Gene3D" id="1.10.575.10">
    <property type="entry name" value="P1 Nuclease"/>
    <property type="match status" value="1"/>
</dbReference>
<keyword evidence="2" id="KW-1185">Reference proteome</keyword>
<name>A0A4P2VLA9_FLUSA</name>
<organism evidence="1 2">
    <name type="scientific">Fluviispira sanaruensis</name>
    <dbReference type="NCBI Taxonomy" id="2493639"/>
    <lineage>
        <taxon>Bacteria</taxon>
        <taxon>Pseudomonadati</taxon>
        <taxon>Bdellovibrionota</taxon>
        <taxon>Oligoflexia</taxon>
        <taxon>Silvanigrellales</taxon>
        <taxon>Silvanigrellaceae</taxon>
        <taxon>Fluviispira</taxon>
    </lineage>
</organism>
<reference evidence="1 2" key="1">
    <citation type="submission" date="2018-12" db="EMBL/GenBank/DDBJ databases">
        <title>Rubrispira sanarue gen. nov., sp., nov., a member of the order Silvanigrellales, isolated from a brackish lake in Hamamatsu Japan.</title>
        <authorList>
            <person name="Maejima Y."/>
            <person name="Iino T."/>
            <person name="Muraguchi Y."/>
            <person name="Fukuda K."/>
            <person name="Nojiri H."/>
            <person name="Ohkuma M."/>
            <person name="Moriuchi R."/>
            <person name="Dohra H."/>
            <person name="Kimbara K."/>
            <person name="Shintani M."/>
        </authorList>
    </citation>
    <scope>NUCLEOTIDE SEQUENCE [LARGE SCALE GENOMIC DNA]</scope>
    <source>
        <strain evidence="1 2">RF1110005</strain>
    </source>
</reference>
<sequence>MKNFYKIIFIICIINILQSKKTYAWSNHTLITELALTYSPEIEKNNIIYPESLHSFLLESRNDLPQILQQIEEWSLNRNNQYKYSFYPSTPEEIKFKSYANDPDIESKFLRAIRINPKMKFPIFLQLLPGDELNDKHIRIPQNEILLPEISQNSIAYTFIKIENSELLSPLNIVATASDEPDYGFDVGLFDDSPDANNFKYHFGIQPFGNPNLVFSSQAPFHMGFYHNSALIYKAAPFLTKTYAEHRFYLFKELAKYAFHKGHPYWGYRFLGWSLHYAQDLSQPFHVTPLPGFSSSDLIAFNILDALEGIFNRSHRRKNDAINIISNRHLIYEQIIFNYLSYIRKNNIKNDPLQFVLFQNEYHDVNSKNINNYLREIITSYAYKETIPTYGSVVFEKYNKDISSSLAKNLPYKYVSDPSYIFDFNIDTISLIKNLDTQQREELLKISYKLLKNTGIETRSIVRAILQNKE</sequence>
<dbReference type="Proteomes" id="UP000291236">
    <property type="component" value="Chromosome"/>
</dbReference>
<protein>
    <submittedName>
        <fullName evidence="1">Uncharacterized protein</fullName>
    </submittedName>
</protein>
<dbReference type="EMBL" id="AP019368">
    <property type="protein sequence ID" value="BBH52540.1"/>
    <property type="molecule type" value="Genomic_DNA"/>
</dbReference>
<proteinExistence type="predicted"/>